<dbReference type="InterPro" id="IPR039261">
    <property type="entry name" value="FNR_nucleotide-bd"/>
</dbReference>
<dbReference type="InterPro" id="IPR050415">
    <property type="entry name" value="MRET"/>
</dbReference>
<gene>
    <name evidence="8" type="ORF">GCM10011354_31040</name>
</gene>
<keyword evidence="5 6" id="KW-0472">Membrane</keyword>
<dbReference type="InterPro" id="IPR017938">
    <property type="entry name" value="Riboflavin_synthase-like_b-brl"/>
</dbReference>
<dbReference type="Pfam" id="PF00175">
    <property type="entry name" value="NAD_binding_1"/>
    <property type="match status" value="1"/>
</dbReference>
<keyword evidence="3 6" id="KW-0812">Transmembrane</keyword>
<dbReference type="SUPFAM" id="SSF63380">
    <property type="entry name" value="Riboflavin synthase domain-like"/>
    <property type="match status" value="1"/>
</dbReference>
<dbReference type="Gene3D" id="3.40.50.80">
    <property type="entry name" value="Nucleotide-binding domain of ferredoxin-NADP reductase (FNR) module"/>
    <property type="match status" value="1"/>
</dbReference>
<protein>
    <submittedName>
        <fullName evidence="8">Ferric reductase</fullName>
    </submittedName>
</protein>
<dbReference type="AlphaFoldDB" id="A0A8J3AHN1"/>
<dbReference type="SFLD" id="SFLDS00052">
    <property type="entry name" value="Ferric_Reductase_Domain"/>
    <property type="match status" value="1"/>
</dbReference>
<dbReference type="Pfam" id="PF01794">
    <property type="entry name" value="Ferric_reduct"/>
    <property type="match status" value="1"/>
</dbReference>
<feature type="transmembrane region" description="Helical" evidence="6">
    <location>
        <begin position="179"/>
        <end position="198"/>
    </location>
</feature>
<dbReference type="InterPro" id="IPR013130">
    <property type="entry name" value="Fe3_Rdtase_TM_dom"/>
</dbReference>
<dbReference type="PANTHER" id="PTHR47354">
    <property type="entry name" value="NADH OXIDOREDUCTASE HCR"/>
    <property type="match status" value="1"/>
</dbReference>
<keyword evidence="9" id="KW-1185">Reference proteome</keyword>
<evidence type="ECO:0000256" key="3">
    <source>
        <dbReference type="ARBA" id="ARBA00022692"/>
    </source>
</evidence>
<proteinExistence type="predicted"/>
<dbReference type="PANTHER" id="PTHR47354:SF5">
    <property type="entry name" value="PROTEIN RFBI"/>
    <property type="match status" value="1"/>
</dbReference>
<feature type="transmembrane region" description="Helical" evidence="6">
    <location>
        <begin position="118"/>
        <end position="136"/>
    </location>
</feature>
<sequence length="440" mass="48437">MPQFLRGFLWIQLYVLVSVVPLAFALLGETPPGRDFVTELSVALGFVGLAMLGLQFAITARFGSVAAPFGMDVVIRFHRLISLVAFAFVLAHPILLFVTDPATLELLRFWDAPWRARFGLASVVLLVALVVTSVYRTRLGLSYEVWKVAHGVLAVAIVATALLHVQLVGYYVATVWKQVLWVLMSAALVGVLGWVRIVKPVLQLRQPWEVVSVEPERGDAWTVTLRPVGHDGLRALPGQYAWLIVDGTPFSAEEHPYSLSGSTEREDGHVSFTIKALGDWSAQAGDIEPGTRAYVDGPYGVFSPDRNEAPGFLFVAGGVGITPFLGILQTMADRGDRRPITLVHAGPTLDELIGLEHVESLRDQLDLELVLVLEEPPDGWEGETGLPDADLLDRVAPDRQRTRWQYFVCGPPPMLDAVEEALEQHGVPMEQIQIERFDLA</sequence>
<dbReference type="InterPro" id="IPR001433">
    <property type="entry name" value="OxRdtase_FAD/NAD-bd"/>
</dbReference>
<dbReference type="GO" id="GO:0016491">
    <property type="term" value="F:oxidoreductase activity"/>
    <property type="evidence" value="ECO:0007669"/>
    <property type="project" value="InterPro"/>
</dbReference>
<evidence type="ECO:0000259" key="7">
    <source>
        <dbReference type="PROSITE" id="PS51384"/>
    </source>
</evidence>
<dbReference type="EMBL" id="BMHA01000013">
    <property type="protein sequence ID" value="GGI08829.1"/>
    <property type="molecule type" value="Genomic_DNA"/>
</dbReference>
<evidence type="ECO:0000256" key="6">
    <source>
        <dbReference type="SAM" id="Phobius"/>
    </source>
</evidence>
<evidence type="ECO:0000313" key="8">
    <source>
        <dbReference type="EMBL" id="GGI08829.1"/>
    </source>
</evidence>
<comment type="caution">
    <text evidence="8">The sequence shown here is derived from an EMBL/GenBank/DDBJ whole genome shotgun (WGS) entry which is preliminary data.</text>
</comment>
<feature type="transmembrane region" description="Helical" evidence="6">
    <location>
        <begin position="40"/>
        <end position="59"/>
    </location>
</feature>
<dbReference type="PROSITE" id="PS51384">
    <property type="entry name" value="FAD_FR"/>
    <property type="match status" value="1"/>
</dbReference>
<comment type="cofactor">
    <cofactor evidence="1">
        <name>FAD</name>
        <dbReference type="ChEBI" id="CHEBI:57692"/>
    </cofactor>
</comment>
<evidence type="ECO:0000256" key="5">
    <source>
        <dbReference type="ARBA" id="ARBA00023136"/>
    </source>
</evidence>
<evidence type="ECO:0000256" key="2">
    <source>
        <dbReference type="ARBA" id="ARBA00004141"/>
    </source>
</evidence>
<dbReference type="SUPFAM" id="SSF52343">
    <property type="entry name" value="Ferredoxin reductase-like, C-terminal NADP-linked domain"/>
    <property type="match status" value="1"/>
</dbReference>
<accession>A0A8J3AHN1</accession>
<dbReference type="OrthoDB" id="5179582at2"/>
<organism evidence="8 9">
    <name type="scientific">Egicoccus halophilus</name>
    <dbReference type="NCBI Taxonomy" id="1670830"/>
    <lineage>
        <taxon>Bacteria</taxon>
        <taxon>Bacillati</taxon>
        <taxon>Actinomycetota</taxon>
        <taxon>Nitriliruptoria</taxon>
        <taxon>Egicoccales</taxon>
        <taxon>Egicoccaceae</taxon>
        <taxon>Egicoccus</taxon>
    </lineage>
</organism>
<dbReference type="InterPro" id="IPR017927">
    <property type="entry name" value="FAD-bd_FR_type"/>
</dbReference>
<dbReference type="CDD" id="cd06198">
    <property type="entry name" value="FNR_like_3"/>
    <property type="match status" value="1"/>
</dbReference>
<feature type="transmembrane region" description="Helical" evidence="6">
    <location>
        <begin position="80"/>
        <end position="98"/>
    </location>
</feature>
<dbReference type="GO" id="GO:0016020">
    <property type="term" value="C:membrane"/>
    <property type="evidence" value="ECO:0007669"/>
    <property type="project" value="UniProtKB-SubCell"/>
</dbReference>
<evidence type="ECO:0000256" key="1">
    <source>
        <dbReference type="ARBA" id="ARBA00001974"/>
    </source>
</evidence>
<feature type="transmembrane region" description="Helical" evidence="6">
    <location>
        <begin position="148"/>
        <end position="173"/>
    </location>
</feature>
<name>A0A8J3AHN1_9ACTN</name>
<dbReference type="Proteomes" id="UP000650511">
    <property type="component" value="Unassembled WGS sequence"/>
</dbReference>
<dbReference type="RefSeq" id="WP_130648784.1">
    <property type="nucleotide sequence ID" value="NZ_BMHA01000013.1"/>
</dbReference>
<dbReference type="PRINTS" id="PR00410">
    <property type="entry name" value="PHEHYDRXLASE"/>
</dbReference>
<dbReference type="SFLD" id="SFLDG01168">
    <property type="entry name" value="Ferric_reductase_subgroup_(FRE"/>
    <property type="match status" value="1"/>
</dbReference>
<comment type="subcellular location">
    <subcellularLocation>
        <location evidence="2">Membrane</location>
        <topology evidence="2">Multi-pass membrane protein</topology>
    </subcellularLocation>
</comment>
<evidence type="ECO:0000256" key="4">
    <source>
        <dbReference type="ARBA" id="ARBA00022989"/>
    </source>
</evidence>
<dbReference type="Gene3D" id="2.40.30.10">
    <property type="entry name" value="Translation factors"/>
    <property type="match status" value="1"/>
</dbReference>
<evidence type="ECO:0000313" key="9">
    <source>
        <dbReference type="Proteomes" id="UP000650511"/>
    </source>
</evidence>
<keyword evidence="4 6" id="KW-1133">Transmembrane helix</keyword>
<reference evidence="8" key="1">
    <citation type="journal article" date="2014" name="Int. J. Syst. Evol. Microbiol.">
        <title>Complete genome sequence of Corynebacterium casei LMG S-19264T (=DSM 44701T), isolated from a smear-ripened cheese.</title>
        <authorList>
            <consortium name="US DOE Joint Genome Institute (JGI-PGF)"/>
            <person name="Walter F."/>
            <person name="Albersmeier A."/>
            <person name="Kalinowski J."/>
            <person name="Ruckert C."/>
        </authorList>
    </citation>
    <scope>NUCLEOTIDE SEQUENCE</scope>
    <source>
        <strain evidence="8">CGMCC 1.14988</strain>
    </source>
</reference>
<reference evidence="8" key="2">
    <citation type="submission" date="2020-09" db="EMBL/GenBank/DDBJ databases">
        <authorList>
            <person name="Sun Q."/>
            <person name="Zhou Y."/>
        </authorList>
    </citation>
    <scope>NUCLEOTIDE SEQUENCE</scope>
    <source>
        <strain evidence="8">CGMCC 1.14988</strain>
    </source>
</reference>
<feature type="domain" description="FAD-binding FR-type" evidence="7">
    <location>
        <begin position="203"/>
        <end position="305"/>
    </location>
</feature>
<feature type="transmembrane region" description="Helical" evidence="6">
    <location>
        <begin position="7"/>
        <end position="28"/>
    </location>
</feature>